<feature type="domain" description="GIY-YIG" evidence="5">
    <location>
        <begin position="1"/>
        <end position="75"/>
    </location>
</feature>
<dbReference type="AlphaFoldDB" id="E6Q3Z1"/>
<dbReference type="PROSITE" id="PS50164">
    <property type="entry name" value="GIY_YIG"/>
    <property type="match status" value="1"/>
</dbReference>
<name>E6Q3Z1_9ZZZZ</name>
<dbReference type="EC" id="5.2.1.8" evidence="1"/>
<protein>
    <recommendedName>
        <fullName evidence="1">peptidylprolyl isomerase</fullName>
        <ecNumber evidence="1">5.2.1.8</ecNumber>
    </recommendedName>
</protein>
<dbReference type="GO" id="GO:0003755">
    <property type="term" value="F:peptidyl-prolyl cis-trans isomerase activity"/>
    <property type="evidence" value="ECO:0007669"/>
    <property type="project" value="UniProtKB-KW"/>
</dbReference>
<dbReference type="CDD" id="cd00317">
    <property type="entry name" value="cyclophilin"/>
    <property type="match status" value="1"/>
</dbReference>
<gene>
    <name evidence="6" type="ORF">CARN4_2145</name>
</gene>
<evidence type="ECO:0000256" key="1">
    <source>
        <dbReference type="ARBA" id="ARBA00013194"/>
    </source>
</evidence>
<dbReference type="Pfam" id="PF01541">
    <property type="entry name" value="GIY-YIG"/>
    <property type="match status" value="1"/>
</dbReference>
<dbReference type="InterPro" id="IPR029000">
    <property type="entry name" value="Cyclophilin-like_dom_sf"/>
</dbReference>
<evidence type="ECO:0000256" key="3">
    <source>
        <dbReference type="ARBA" id="ARBA00023235"/>
    </source>
</evidence>
<dbReference type="InterPro" id="IPR044666">
    <property type="entry name" value="Cyclophilin_A-like"/>
</dbReference>
<sequence>MPVVYVLECADGALYTGWSNDLARRVRAHLRGRAAKATRRALPVRLHFWWRTESAASARSTEARFKRLSRAEKLALLGAAEAFGYRVIESPFVTRAVQGGISMATPPQAEERDALLETARTHVVRIATPKGDMRLSLNADAAPNHAAAFVKLVEAGFYDGLTFHRVEPGFVIQGGCPDGDGTGGPGYRLKAEFSALPHMRGTLAMARSSHPDSAGSQFYICLDDARFLDGQYTVFGQLIDGFETLDAIRRGDAMTKVTLEPRTP</sequence>
<keyword evidence="3 6" id="KW-0413">Isomerase</keyword>
<evidence type="ECO:0000259" key="5">
    <source>
        <dbReference type="PROSITE" id="PS50164"/>
    </source>
</evidence>
<dbReference type="PANTHER" id="PTHR45625:SF4">
    <property type="entry name" value="PEPTIDYLPROLYL ISOMERASE DOMAIN AND WD REPEAT-CONTAINING PROTEIN 1"/>
    <property type="match status" value="1"/>
</dbReference>
<reference evidence="6" key="1">
    <citation type="submission" date="2009-10" db="EMBL/GenBank/DDBJ databases">
        <title>Diversity of trophic interactions inside an arsenic-rich microbial ecosystem.</title>
        <authorList>
            <person name="Bertin P.N."/>
            <person name="Heinrich-Salmeron A."/>
            <person name="Pelletier E."/>
            <person name="Goulhen-Chollet F."/>
            <person name="Arsene-Ploetze F."/>
            <person name="Gallien S."/>
            <person name="Calteau A."/>
            <person name="Vallenet D."/>
            <person name="Casiot C."/>
            <person name="Chane-Woon-Ming B."/>
            <person name="Giloteaux L."/>
            <person name="Barakat M."/>
            <person name="Bonnefoy V."/>
            <person name="Bruneel O."/>
            <person name="Chandler M."/>
            <person name="Cleiss J."/>
            <person name="Duran R."/>
            <person name="Elbaz-Poulichet F."/>
            <person name="Fonknechten N."/>
            <person name="Lauga B."/>
            <person name="Mornico D."/>
            <person name="Ortet P."/>
            <person name="Schaeffer C."/>
            <person name="Siguier P."/>
            <person name="Alexander Thil Smith A."/>
            <person name="Van Dorsselaer A."/>
            <person name="Weissenbach J."/>
            <person name="Medigue C."/>
            <person name="Le Paslier D."/>
        </authorList>
    </citation>
    <scope>NUCLEOTIDE SEQUENCE</scope>
</reference>
<dbReference type="InterPro" id="IPR002130">
    <property type="entry name" value="Cyclophilin-type_PPIase_dom"/>
</dbReference>
<accession>E6Q3Z1</accession>
<dbReference type="Gene3D" id="3.40.1440.10">
    <property type="entry name" value="GIY-YIG endonuclease"/>
    <property type="match status" value="1"/>
</dbReference>
<dbReference type="SUPFAM" id="SSF50891">
    <property type="entry name" value="Cyclophilin-like"/>
    <property type="match status" value="1"/>
</dbReference>
<dbReference type="InterPro" id="IPR035901">
    <property type="entry name" value="GIY-YIG_endonuc_sf"/>
</dbReference>
<proteinExistence type="predicted"/>
<dbReference type="PROSITE" id="PS50072">
    <property type="entry name" value="CSA_PPIASE_2"/>
    <property type="match status" value="1"/>
</dbReference>
<dbReference type="CDD" id="cd10456">
    <property type="entry name" value="GIY-YIG_UPF0213"/>
    <property type="match status" value="1"/>
</dbReference>
<dbReference type="Gene3D" id="2.40.100.10">
    <property type="entry name" value="Cyclophilin-like"/>
    <property type="match status" value="1"/>
</dbReference>
<comment type="caution">
    <text evidence="6">The sequence shown here is derived from an EMBL/GenBank/DDBJ whole genome shotgun (WGS) entry which is preliminary data.</text>
</comment>
<dbReference type="PANTHER" id="PTHR45625">
    <property type="entry name" value="PEPTIDYL-PROLYL CIS-TRANS ISOMERASE-RELATED"/>
    <property type="match status" value="1"/>
</dbReference>
<dbReference type="PRINTS" id="PR00153">
    <property type="entry name" value="CSAPPISMRASE"/>
</dbReference>
<feature type="domain" description="PPIase cyclophilin-type" evidence="4">
    <location>
        <begin position="120"/>
        <end position="264"/>
    </location>
</feature>
<dbReference type="EMBL" id="CABO01000028">
    <property type="protein sequence ID" value="CBI01950.1"/>
    <property type="molecule type" value="Genomic_DNA"/>
</dbReference>
<keyword evidence="2" id="KW-0697">Rotamase</keyword>
<evidence type="ECO:0000256" key="2">
    <source>
        <dbReference type="ARBA" id="ARBA00023110"/>
    </source>
</evidence>
<dbReference type="SUPFAM" id="SSF82771">
    <property type="entry name" value="GIY-YIG endonuclease"/>
    <property type="match status" value="1"/>
</dbReference>
<dbReference type="Pfam" id="PF00160">
    <property type="entry name" value="Pro_isomerase"/>
    <property type="match status" value="1"/>
</dbReference>
<dbReference type="InterPro" id="IPR000305">
    <property type="entry name" value="GIY-YIG_endonuc"/>
</dbReference>
<evidence type="ECO:0000313" key="6">
    <source>
        <dbReference type="EMBL" id="CBI01950.1"/>
    </source>
</evidence>
<organism evidence="6">
    <name type="scientific">mine drainage metagenome</name>
    <dbReference type="NCBI Taxonomy" id="410659"/>
    <lineage>
        <taxon>unclassified sequences</taxon>
        <taxon>metagenomes</taxon>
        <taxon>ecological metagenomes</taxon>
    </lineage>
</organism>
<evidence type="ECO:0000259" key="4">
    <source>
        <dbReference type="PROSITE" id="PS50072"/>
    </source>
</evidence>